<evidence type="ECO:0000256" key="6">
    <source>
        <dbReference type="ARBA" id="ARBA00022806"/>
    </source>
</evidence>
<dbReference type="Gene3D" id="3.40.50.300">
    <property type="entry name" value="P-loop containing nucleotide triphosphate hydrolases"/>
    <property type="match status" value="2"/>
</dbReference>
<evidence type="ECO:0000256" key="3">
    <source>
        <dbReference type="ARBA" id="ARBA00022741"/>
    </source>
</evidence>
<dbReference type="NCBIfam" id="TIGR00643">
    <property type="entry name" value="recG"/>
    <property type="match status" value="1"/>
</dbReference>
<dbReference type="RefSeq" id="WP_011590941.1">
    <property type="nucleotide sequence ID" value="NC_008261.1"/>
</dbReference>
<dbReference type="EC" id="5.6.2.4" evidence="13 15"/>
<evidence type="ECO:0000256" key="4">
    <source>
        <dbReference type="ARBA" id="ARBA00022763"/>
    </source>
</evidence>
<dbReference type="EMBL" id="CP000246">
    <property type="protein sequence ID" value="ABG83433.1"/>
    <property type="molecule type" value="Genomic_DNA"/>
</dbReference>
<dbReference type="SMART" id="SM00487">
    <property type="entry name" value="DEXDc"/>
    <property type="match status" value="1"/>
</dbReference>
<evidence type="ECO:0000256" key="11">
    <source>
        <dbReference type="ARBA" id="ARBA00023235"/>
    </source>
</evidence>
<dbReference type="Pfam" id="PF17191">
    <property type="entry name" value="RecG_wedge"/>
    <property type="match status" value="1"/>
</dbReference>
<dbReference type="CDD" id="cd17992">
    <property type="entry name" value="DEXHc_RecG"/>
    <property type="match status" value="1"/>
</dbReference>
<dbReference type="HOGENOM" id="CLU_005122_7_1_9"/>
<dbReference type="KEGG" id="cpf:CPF_1984"/>
<protein>
    <recommendedName>
        <fullName evidence="2 15">ATP-dependent DNA helicase RecG</fullName>
        <ecNumber evidence="13 15">5.6.2.4</ecNumber>
    </recommendedName>
</protein>
<dbReference type="STRING" id="195103.CPF_1984"/>
<evidence type="ECO:0000256" key="5">
    <source>
        <dbReference type="ARBA" id="ARBA00022801"/>
    </source>
</evidence>
<feature type="domain" description="Helicase C-terminal" evidence="17">
    <location>
        <begin position="475"/>
        <end position="621"/>
    </location>
</feature>
<dbReference type="InterPro" id="IPR045562">
    <property type="entry name" value="RecG_dom3_C"/>
</dbReference>
<dbReference type="PANTHER" id="PTHR47964">
    <property type="entry name" value="ATP-DEPENDENT DNA HELICASE HOMOLOG RECG, CHLOROPLASTIC"/>
    <property type="match status" value="1"/>
</dbReference>
<dbReference type="PROSITE" id="PS51194">
    <property type="entry name" value="HELICASE_CTER"/>
    <property type="match status" value="1"/>
</dbReference>
<dbReference type="InterPro" id="IPR033454">
    <property type="entry name" value="RecG_wedge"/>
</dbReference>
<dbReference type="Pfam" id="PF19833">
    <property type="entry name" value="RecG_dom3_C"/>
    <property type="match status" value="1"/>
</dbReference>
<sequence length="690" mass="78764">MIKLALLFKEGIRINIYDDIGLVKGVGPKLKERLNKVGIFTVLDLLLYFPRDYEFLNDDISLNGDTSDEKAILKCKVQSYGSSIRTRNGKTLTTINFTYNNLKVIGKWFNQPYIKRNFILGNEYNLMGKFKKVNNTLEVINPLIPCKEANKSEILPIYTLKNGLTNKILVKLINEILKNMIIKENLPDEIVKKYKLISLDKAIRSIHFPAGRGELQSAINRLKFQELFTYSLKIIMMKAHIKKENSGISFKMSPLLKDLKESLPYTLTNAQSRTLREILLDQKRNIAMNRLVQGDVGSGKTLVALISMFNVYINGYQTVLMAPTEILANQHYAEAKKYLDKFGVDIELLTGSTKEKEKKRIKEKIASGKEIMLIGTHALIQDDVELNNLGLVVTDEQHRFGVEQRSRLINKNKRADVLVMTATPIPRTLSLYLYSDLDISIIDELPPGRKPIDTMLVDMNQRMKAYNFALKEVEKGRQFYIVSPLIEENEKLNLNSVEKIYEELKNGIFKDIRIEILHGKMAGKDKDKIINTFKNGEIKGIISTTVIEVGVNVPNSTMMIIENAERFGLAQLHQLRGRVGRGEHKSYCILIANTKNDITRRRMEIMTESSDGFYIAEEDLKLRGAGEVFGMRQHGDEGFILANVVDDINILKCANHEAKLIVNNINEDNKKLCTEIMRGIERNSRYICFN</sequence>
<keyword evidence="3 15" id="KW-0547">Nucleotide-binding</keyword>
<comment type="function">
    <text evidence="15">Plays a critical role in recombination and DNA repair. Helps process Holliday junction intermediates to mature products by catalyzing branch migration. Has replication fork regression activity, unwinds stalled or blocked replication forks to make a HJ that can be resolved. Has a DNA unwinding activity characteristic of a DNA helicase with 3'-5' polarity.</text>
</comment>
<dbReference type="SUPFAM" id="SSF52540">
    <property type="entry name" value="P-loop containing nucleoside triphosphate hydrolases"/>
    <property type="match status" value="2"/>
</dbReference>
<evidence type="ECO:0000256" key="2">
    <source>
        <dbReference type="ARBA" id="ARBA00017846"/>
    </source>
</evidence>
<evidence type="ECO:0000313" key="18">
    <source>
        <dbReference type="EMBL" id="ABG83433.1"/>
    </source>
</evidence>
<keyword evidence="9 15" id="KW-0233">DNA recombination</keyword>
<keyword evidence="11" id="KW-0413">Isomerase</keyword>
<dbReference type="GO" id="GO:0043138">
    <property type="term" value="F:3'-5' DNA helicase activity"/>
    <property type="evidence" value="ECO:0007669"/>
    <property type="project" value="UniProtKB-EC"/>
</dbReference>
<dbReference type="NCBIfam" id="NF008165">
    <property type="entry name" value="PRK10917.1-3"/>
    <property type="match status" value="1"/>
</dbReference>
<feature type="domain" description="Helicase ATP-binding" evidence="16">
    <location>
        <begin position="281"/>
        <end position="442"/>
    </location>
</feature>
<evidence type="ECO:0000256" key="1">
    <source>
        <dbReference type="ARBA" id="ARBA00007504"/>
    </source>
</evidence>
<dbReference type="InterPro" id="IPR004609">
    <property type="entry name" value="ATP-dep_DNA_helicase_RecG"/>
</dbReference>
<dbReference type="GO" id="GO:0005524">
    <property type="term" value="F:ATP binding"/>
    <property type="evidence" value="ECO:0007669"/>
    <property type="project" value="UniProtKB-KW"/>
</dbReference>
<evidence type="ECO:0000313" key="19">
    <source>
        <dbReference type="Proteomes" id="UP000001823"/>
    </source>
</evidence>
<reference evidence="18 19" key="1">
    <citation type="journal article" date="2006" name="Genome Res.">
        <title>Skewed genomic variability in strains of the toxigenic bacterial pathogen, Clostridium perfringens.</title>
        <authorList>
            <person name="Myers G.S."/>
            <person name="Rasko D.A."/>
            <person name="Cheung J.K."/>
            <person name="Ravel J."/>
            <person name="Seshadri R."/>
            <person name="Deboy R.T."/>
            <person name="Ren Q."/>
            <person name="Varga J."/>
            <person name="Awad M.M."/>
            <person name="Brinkac L.M."/>
            <person name="Daugherty S.C."/>
            <person name="Haft D.H."/>
            <person name="Dodson R.J."/>
            <person name="Madupu R."/>
            <person name="Nelson W.C."/>
            <person name="Rosovitz M.J."/>
            <person name="Sullivan S.A."/>
            <person name="Khouri H."/>
            <person name="Dimitrov G.I."/>
            <person name="Watkins K.L."/>
            <person name="Mulligan S."/>
            <person name="Benton J."/>
            <person name="Radune D."/>
            <person name="Fisher D.J."/>
            <person name="Atkins H.S."/>
            <person name="Hiscox T."/>
            <person name="Jost B.H."/>
            <person name="Billington S.J."/>
            <person name="Songer J.G."/>
            <person name="McClane B.A."/>
            <person name="Titball R.W."/>
            <person name="Rood J.I."/>
            <person name="Melville S.B."/>
            <person name="Paulsen I.T."/>
        </authorList>
    </citation>
    <scope>NUCLEOTIDE SEQUENCE [LARGE SCALE GENOMIC DNA]</scope>
    <source>
        <strain evidence="19">ATCC 13124 / DSM 756 / JCM 1290 / NCIMB 6125 / NCTC 8237 / S 107 / Type A</strain>
    </source>
</reference>
<evidence type="ECO:0000256" key="12">
    <source>
        <dbReference type="ARBA" id="ARBA00034617"/>
    </source>
</evidence>
<dbReference type="InterPro" id="IPR014001">
    <property type="entry name" value="Helicase_ATP-bd"/>
</dbReference>
<evidence type="ECO:0000259" key="17">
    <source>
        <dbReference type="PROSITE" id="PS51194"/>
    </source>
</evidence>
<dbReference type="InterPro" id="IPR011545">
    <property type="entry name" value="DEAD/DEAH_box_helicase_dom"/>
</dbReference>
<dbReference type="AlphaFoldDB" id="A0A0H2YRX7"/>
<dbReference type="GO" id="GO:0006310">
    <property type="term" value="P:DNA recombination"/>
    <property type="evidence" value="ECO:0007669"/>
    <property type="project" value="UniProtKB-UniRule"/>
</dbReference>
<dbReference type="InterPro" id="IPR012340">
    <property type="entry name" value="NA-bd_OB-fold"/>
</dbReference>
<evidence type="ECO:0000256" key="13">
    <source>
        <dbReference type="ARBA" id="ARBA00034808"/>
    </source>
</evidence>
<keyword evidence="5 15" id="KW-0378">Hydrolase</keyword>
<gene>
    <name evidence="18" type="primary">recG</name>
    <name evidence="18" type="ordered locus">CPF_1984</name>
</gene>
<evidence type="ECO:0000256" key="14">
    <source>
        <dbReference type="ARBA" id="ARBA00048988"/>
    </source>
</evidence>
<keyword evidence="6 15" id="KW-0347">Helicase</keyword>
<accession>A0A0H2YRX7</accession>
<name>A0A0H2YRX7_CLOP1</name>
<comment type="catalytic activity">
    <reaction evidence="14 15">
        <text>ATP + H2O = ADP + phosphate + H(+)</text>
        <dbReference type="Rhea" id="RHEA:13065"/>
        <dbReference type="ChEBI" id="CHEBI:15377"/>
        <dbReference type="ChEBI" id="CHEBI:15378"/>
        <dbReference type="ChEBI" id="CHEBI:30616"/>
        <dbReference type="ChEBI" id="CHEBI:43474"/>
        <dbReference type="ChEBI" id="CHEBI:456216"/>
        <dbReference type="EC" id="5.6.2.4"/>
    </reaction>
</comment>
<dbReference type="NCBIfam" id="NF008168">
    <property type="entry name" value="PRK10917.2-2"/>
    <property type="match status" value="1"/>
</dbReference>
<proteinExistence type="inferred from homology"/>
<dbReference type="PANTHER" id="PTHR47964:SF1">
    <property type="entry name" value="ATP-DEPENDENT DNA HELICASE HOMOLOG RECG, CHLOROPLASTIC"/>
    <property type="match status" value="1"/>
</dbReference>
<comment type="catalytic activity">
    <reaction evidence="12 15">
        <text>Couples ATP hydrolysis with the unwinding of duplex DNA by translocating in the 3'-5' direction.</text>
        <dbReference type="EC" id="5.6.2.4"/>
    </reaction>
</comment>
<dbReference type="Pfam" id="PF00271">
    <property type="entry name" value="Helicase_C"/>
    <property type="match status" value="1"/>
</dbReference>
<dbReference type="Proteomes" id="UP000001823">
    <property type="component" value="Chromosome"/>
</dbReference>
<evidence type="ECO:0000259" key="16">
    <source>
        <dbReference type="PROSITE" id="PS51192"/>
    </source>
</evidence>
<evidence type="ECO:0000256" key="15">
    <source>
        <dbReference type="RuleBase" id="RU363016"/>
    </source>
</evidence>
<keyword evidence="19" id="KW-1185">Reference proteome</keyword>
<organism evidence="18 19">
    <name type="scientific">Clostridium perfringens (strain ATCC 13124 / DSM 756 / JCM 1290 / NCIMB 6125 / NCTC 8237 / Type A)</name>
    <dbReference type="NCBI Taxonomy" id="195103"/>
    <lineage>
        <taxon>Bacteria</taxon>
        <taxon>Bacillati</taxon>
        <taxon>Bacillota</taxon>
        <taxon>Clostridia</taxon>
        <taxon>Eubacteriales</taxon>
        <taxon>Clostridiaceae</taxon>
        <taxon>Clostridium</taxon>
    </lineage>
</organism>
<evidence type="ECO:0000256" key="7">
    <source>
        <dbReference type="ARBA" id="ARBA00022840"/>
    </source>
</evidence>
<dbReference type="InterPro" id="IPR047112">
    <property type="entry name" value="RecG/Mfd"/>
</dbReference>
<dbReference type="PROSITE" id="PS51192">
    <property type="entry name" value="HELICASE_ATP_BIND_1"/>
    <property type="match status" value="1"/>
</dbReference>
<dbReference type="PaxDb" id="195103-CPF_1984"/>
<evidence type="ECO:0000256" key="10">
    <source>
        <dbReference type="ARBA" id="ARBA00023204"/>
    </source>
</evidence>
<dbReference type="Pfam" id="PF00270">
    <property type="entry name" value="DEAD"/>
    <property type="match status" value="1"/>
</dbReference>
<dbReference type="InterPro" id="IPR001650">
    <property type="entry name" value="Helicase_C-like"/>
</dbReference>
<dbReference type="SMART" id="SM00490">
    <property type="entry name" value="HELICc"/>
    <property type="match status" value="1"/>
</dbReference>
<keyword evidence="8" id="KW-0238">DNA-binding</keyword>
<dbReference type="Gene3D" id="2.40.50.140">
    <property type="entry name" value="Nucleic acid-binding proteins"/>
    <property type="match status" value="1"/>
</dbReference>
<dbReference type="InterPro" id="IPR027417">
    <property type="entry name" value="P-loop_NTPase"/>
</dbReference>
<evidence type="ECO:0000256" key="9">
    <source>
        <dbReference type="ARBA" id="ARBA00023172"/>
    </source>
</evidence>
<keyword evidence="7 15" id="KW-0067">ATP-binding</keyword>
<dbReference type="GO" id="GO:0016887">
    <property type="term" value="F:ATP hydrolysis activity"/>
    <property type="evidence" value="ECO:0007669"/>
    <property type="project" value="RHEA"/>
</dbReference>
<comment type="similarity">
    <text evidence="1 15">Belongs to the helicase family. RecG subfamily.</text>
</comment>
<dbReference type="GO" id="GO:0006281">
    <property type="term" value="P:DNA repair"/>
    <property type="evidence" value="ECO:0007669"/>
    <property type="project" value="UniProtKB-UniRule"/>
</dbReference>
<evidence type="ECO:0000256" key="8">
    <source>
        <dbReference type="ARBA" id="ARBA00023125"/>
    </source>
</evidence>
<dbReference type="SUPFAM" id="SSF50249">
    <property type="entry name" value="Nucleic acid-binding proteins"/>
    <property type="match status" value="1"/>
</dbReference>
<keyword evidence="4 15" id="KW-0227">DNA damage</keyword>
<dbReference type="eggNOG" id="COG1200">
    <property type="taxonomic scope" value="Bacteria"/>
</dbReference>
<dbReference type="GO" id="GO:0003677">
    <property type="term" value="F:DNA binding"/>
    <property type="evidence" value="ECO:0007669"/>
    <property type="project" value="UniProtKB-KW"/>
</dbReference>
<keyword evidence="10 15" id="KW-0234">DNA repair</keyword>